<name>A0A6B0SYS3_9EURY</name>
<keyword evidence="1" id="KW-0472">Membrane</keyword>
<evidence type="ECO:0000256" key="1">
    <source>
        <dbReference type="SAM" id="Phobius"/>
    </source>
</evidence>
<proteinExistence type="predicted"/>
<keyword evidence="1" id="KW-1133">Transmembrane helix</keyword>
<accession>A0A6B0SYS3</accession>
<keyword evidence="1" id="KW-0812">Transmembrane</keyword>
<keyword evidence="3" id="KW-1185">Reference proteome</keyword>
<reference evidence="2 3" key="1">
    <citation type="submission" date="2019-12" db="EMBL/GenBank/DDBJ databases">
        <title>Isolation and characterization of three novel carbon monoxide-oxidizing members of Halobacteria from salione crusts and soils.</title>
        <authorList>
            <person name="Myers M.R."/>
            <person name="King G.M."/>
        </authorList>
    </citation>
    <scope>NUCLEOTIDE SEQUENCE [LARGE SCALE GENOMIC DNA]</scope>
    <source>
        <strain evidence="2 3">PCN9</strain>
    </source>
</reference>
<organism evidence="2 3">
    <name type="scientific">Halobacterium bonnevillei</name>
    <dbReference type="NCBI Taxonomy" id="2692200"/>
    <lineage>
        <taxon>Archaea</taxon>
        <taxon>Methanobacteriati</taxon>
        <taxon>Methanobacteriota</taxon>
        <taxon>Stenosarchaea group</taxon>
        <taxon>Halobacteria</taxon>
        <taxon>Halobacteriales</taxon>
        <taxon>Halobacteriaceae</taxon>
        <taxon>Halobacterium</taxon>
    </lineage>
</organism>
<protein>
    <submittedName>
        <fullName evidence="2">Uncharacterized protein</fullName>
    </submittedName>
</protein>
<comment type="caution">
    <text evidence="2">The sequence shown here is derived from an EMBL/GenBank/DDBJ whole genome shotgun (WGS) entry which is preliminary data.</text>
</comment>
<gene>
    <name evidence="2" type="ORF">GRX66_18585</name>
</gene>
<feature type="transmembrane region" description="Helical" evidence="1">
    <location>
        <begin position="20"/>
        <end position="44"/>
    </location>
</feature>
<dbReference type="Proteomes" id="UP000471521">
    <property type="component" value="Unassembled WGS sequence"/>
</dbReference>
<sequence>VLLYGARVGARRFVTIGGALGFAGTVVGAATGLPISLALVGGAAH</sequence>
<feature type="non-terminal residue" evidence="2">
    <location>
        <position position="1"/>
    </location>
</feature>
<dbReference type="EMBL" id="WUUU01000299">
    <property type="protein sequence ID" value="MXR22489.1"/>
    <property type="molecule type" value="Genomic_DNA"/>
</dbReference>
<dbReference type="AlphaFoldDB" id="A0A6B0SYS3"/>
<evidence type="ECO:0000313" key="2">
    <source>
        <dbReference type="EMBL" id="MXR22489.1"/>
    </source>
</evidence>
<evidence type="ECO:0000313" key="3">
    <source>
        <dbReference type="Proteomes" id="UP000471521"/>
    </source>
</evidence>